<keyword evidence="2" id="KW-0663">Pyridoxal phosphate</keyword>
<keyword evidence="3" id="KW-0808">Transferase</keyword>
<dbReference type="GO" id="GO:0030170">
    <property type="term" value="F:pyridoxal phosphate binding"/>
    <property type="evidence" value="ECO:0007669"/>
    <property type="project" value="InterPro"/>
</dbReference>
<feature type="non-terminal residue" evidence="3">
    <location>
        <position position="168"/>
    </location>
</feature>
<dbReference type="Proteomes" id="UP000319130">
    <property type="component" value="Unassembled WGS sequence"/>
</dbReference>
<evidence type="ECO:0000256" key="1">
    <source>
        <dbReference type="ARBA" id="ARBA00001933"/>
    </source>
</evidence>
<sequence length="168" mass="18357">MKKVMNNLVKEHIAPACPKVTQLLIEKGEGAYLITTDGERYLDFASGIAVNALGHCHPRVVKAAKEQTEKLIHGGFNVVNYPTALKLAEELAKVTPGELNMFFFSNGGAEAVEGGLKLARYVTRKPAIIAFRGAFHGRTRGALSVSSSNSDYREHYAPFLPSVFYAPY</sequence>
<dbReference type="GO" id="GO:0042802">
    <property type="term" value="F:identical protein binding"/>
    <property type="evidence" value="ECO:0007669"/>
    <property type="project" value="TreeGrafter"/>
</dbReference>
<dbReference type="AlphaFoldDB" id="A0A523VYP6"/>
<evidence type="ECO:0000313" key="4">
    <source>
        <dbReference type="Proteomes" id="UP000319130"/>
    </source>
</evidence>
<dbReference type="EMBL" id="SOIZ01000331">
    <property type="protein sequence ID" value="TET59884.1"/>
    <property type="molecule type" value="Genomic_DNA"/>
</dbReference>
<dbReference type="InterPro" id="IPR015424">
    <property type="entry name" value="PyrdxlP-dep_Trfase"/>
</dbReference>
<dbReference type="InterPro" id="IPR005814">
    <property type="entry name" value="Aminotrans_3"/>
</dbReference>
<keyword evidence="3" id="KW-0032">Aminotransferase</keyword>
<protein>
    <submittedName>
        <fullName evidence="3">Aminotransferase class III-fold pyridoxal phosphate-dependent enzyme</fullName>
    </submittedName>
</protein>
<reference evidence="3 4" key="1">
    <citation type="submission" date="2019-03" db="EMBL/GenBank/DDBJ databases">
        <title>Metabolic potential of uncultured bacteria and archaea associated with petroleum seepage in deep-sea sediments.</title>
        <authorList>
            <person name="Dong X."/>
            <person name="Hubert C."/>
        </authorList>
    </citation>
    <scope>NUCLEOTIDE SEQUENCE [LARGE SCALE GENOMIC DNA]</scope>
    <source>
        <strain evidence="3">E29_bin52</strain>
    </source>
</reference>
<organism evidence="3 4">
    <name type="scientific">Aerophobetes bacterium</name>
    <dbReference type="NCBI Taxonomy" id="2030807"/>
    <lineage>
        <taxon>Bacteria</taxon>
        <taxon>Candidatus Aerophobota</taxon>
    </lineage>
</organism>
<proteinExistence type="predicted"/>
<comment type="caution">
    <text evidence="3">The sequence shown here is derived from an EMBL/GenBank/DDBJ whole genome shotgun (WGS) entry which is preliminary data.</text>
</comment>
<evidence type="ECO:0000313" key="3">
    <source>
        <dbReference type="EMBL" id="TET59884.1"/>
    </source>
</evidence>
<dbReference type="Pfam" id="PF00202">
    <property type="entry name" value="Aminotran_3"/>
    <property type="match status" value="1"/>
</dbReference>
<dbReference type="SUPFAM" id="SSF53383">
    <property type="entry name" value="PLP-dependent transferases"/>
    <property type="match status" value="1"/>
</dbReference>
<dbReference type="Gene3D" id="3.40.640.10">
    <property type="entry name" value="Type I PLP-dependent aspartate aminotransferase-like (Major domain)"/>
    <property type="match status" value="1"/>
</dbReference>
<dbReference type="InterPro" id="IPR050103">
    <property type="entry name" value="Class-III_PLP-dep_AT"/>
</dbReference>
<gene>
    <name evidence="3" type="ORF">E3J48_07310</name>
</gene>
<dbReference type="GO" id="GO:0008483">
    <property type="term" value="F:transaminase activity"/>
    <property type="evidence" value="ECO:0007669"/>
    <property type="project" value="UniProtKB-KW"/>
</dbReference>
<dbReference type="InterPro" id="IPR015421">
    <property type="entry name" value="PyrdxlP-dep_Trfase_major"/>
</dbReference>
<dbReference type="PANTHER" id="PTHR11986">
    <property type="entry name" value="AMINOTRANSFERASE CLASS III"/>
    <property type="match status" value="1"/>
</dbReference>
<dbReference type="InterPro" id="IPR015422">
    <property type="entry name" value="PyrdxlP-dep_Trfase_small"/>
</dbReference>
<evidence type="ECO:0000256" key="2">
    <source>
        <dbReference type="ARBA" id="ARBA00022898"/>
    </source>
</evidence>
<dbReference type="Gene3D" id="3.90.1150.10">
    <property type="entry name" value="Aspartate Aminotransferase, domain 1"/>
    <property type="match status" value="1"/>
</dbReference>
<name>A0A523VYP6_UNCAE</name>
<accession>A0A523VYP6</accession>
<comment type="cofactor">
    <cofactor evidence="1">
        <name>pyridoxal 5'-phosphate</name>
        <dbReference type="ChEBI" id="CHEBI:597326"/>
    </cofactor>
</comment>